<feature type="domain" description="Metallo-beta-lactamase" evidence="5">
    <location>
        <begin position="58"/>
        <end position="264"/>
    </location>
</feature>
<evidence type="ECO:0000313" key="7">
    <source>
        <dbReference type="Proteomes" id="UP001385809"/>
    </source>
</evidence>
<dbReference type="EMBL" id="JBBEGN010000013">
    <property type="protein sequence ID" value="MEJ2870436.1"/>
    <property type="molecule type" value="Genomic_DNA"/>
</dbReference>
<accession>A0ABU8MSZ7</accession>
<evidence type="ECO:0000256" key="4">
    <source>
        <dbReference type="ARBA" id="ARBA00022833"/>
    </source>
</evidence>
<evidence type="ECO:0000259" key="5">
    <source>
        <dbReference type="SMART" id="SM00849"/>
    </source>
</evidence>
<evidence type="ECO:0000256" key="3">
    <source>
        <dbReference type="ARBA" id="ARBA00022801"/>
    </source>
</evidence>
<dbReference type="PANTHER" id="PTHR42978">
    <property type="entry name" value="QUORUM-QUENCHING LACTONASE YTNP-RELATED-RELATED"/>
    <property type="match status" value="1"/>
</dbReference>
<evidence type="ECO:0000256" key="2">
    <source>
        <dbReference type="ARBA" id="ARBA00022723"/>
    </source>
</evidence>
<dbReference type="Proteomes" id="UP001385809">
    <property type="component" value="Unassembled WGS sequence"/>
</dbReference>
<dbReference type="InterPro" id="IPR051013">
    <property type="entry name" value="MBL_superfamily_lactonases"/>
</dbReference>
<sequence length="288" mass="30451">MSASPAIAETLEVGDISITFVPDGRALVGGGALFPSSTEALWAVHPELFADDGRLLLTFGAFLVRTAGRILLVDLGMGPIDAEFPAADGHFLAGDLVDNLRIQGVAPAEVDTVFYSHLHLDHVGWTAPGGTLTFPGARHVVGEREFEFWRDLDPAAPLAGVGPGQGVIDPLLDRIESVADGASLAPGVDVVSTPGHTPGHCSLVISSGQERAVLLGDVVHCAIQLTDNDQAMAFDADPELAARTRDRIASELEREPGTTAIPCHFPESVFGRVLRVGDRRTWRSSRAT</sequence>
<dbReference type="SMART" id="SM00849">
    <property type="entry name" value="Lactamase_B"/>
    <property type="match status" value="1"/>
</dbReference>
<reference evidence="6 7" key="1">
    <citation type="submission" date="2024-03" db="EMBL/GenBank/DDBJ databases">
        <title>Actinomycetospora sp. OC33-EN08, a novel actinomycete isolated from wild orchid (Aerides multiflora).</title>
        <authorList>
            <person name="Suriyachadkun C."/>
        </authorList>
    </citation>
    <scope>NUCLEOTIDE SEQUENCE [LARGE SCALE GENOMIC DNA]</scope>
    <source>
        <strain evidence="6 7">OC33-EN08</strain>
    </source>
</reference>
<dbReference type="PANTHER" id="PTHR42978:SF6">
    <property type="entry name" value="QUORUM-QUENCHING LACTONASE YTNP-RELATED"/>
    <property type="match status" value="1"/>
</dbReference>
<dbReference type="InterPro" id="IPR036866">
    <property type="entry name" value="RibonucZ/Hydroxyglut_hydro"/>
</dbReference>
<gene>
    <name evidence="6" type="ORF">WCD74_21890</name>
</gene>
<comment type="similarity">
    <text evidence="1">Belongs to the metallo-beta-lactamase superfamily.</text>
</comment>
<comment type="caution">
    <text evidence="6">The sequence shown here is derived from an EMBL/GenBank/DDBJ whole genome shotgun (WGS) entry which is preliminary data.</text>
</comment>
<keyword evidence="2" id="KW-0479">Metal-binding</keyword>
<organism evidence="6 7">
    <name type="scientific">Actinomycetospora aurantiaca</name>
    <dbReference type="NCBI Taxonomy" id="3129233"/>
    <lineage>
        <taxon>Bacteria</taxon>
        <taxon>Bacillati</taxon>
        <taxon>Actinomycetota</taxon>
        <taxon>Actinomycetes</taxon>
        <taxon>Pseudonocardiales</taxon>
        <taxon>Pseudonocardiaceae</taxon>
        <taxon>Actinomycetospora</taxon>
    </lineage>
</organism>
<keyword evidence="3" id="KW-0378">Hydrolase</keyword>
<dbReference type="Pfam" id="PF00753">
    <property type="entry name" value="Lactamase_B"/>
    <property type="match status" value="1"/>
</dbReference>
<protein>
    <submittedName>
        <fullName evidence="6">MBL fold metallo-hydrolase</fullName>
    </submittedName>
</protein>
<evidence type="ECO:0000256" key="1">
    <source>
        <dbReference type="ARBA" id="ARBA00007749"/>
    </source>
</evidence>
<dbReference type="Gene3D" id="3.60.15.10">
    <property type="entry name" value="Ribonuclease Z/Hydroxyacylglutathione hydrolase-like"/>
    <property type="match status" value="1"/>
</dbReference>
<proteinExistence type="inferred from homology"/>
<dbReference type="SUPFAM" id="SSF56281">
    <property type="entry name" value="Metallo-hydrolase/oxidoreductase"/>
    <property type="match status" value="1"/>
</dbReference>
<keyword evidence="7" id="KW-1185">Reference proteome</keyword>
<name>A0ABU8MSZ7_9PSEU</name>
<dbReference type="RefSeq" id="WP_337697006.1">
    <property type="nucleotide sequence ID" value="NZ_JBBEGN010000013.1"/>
</dbReference>
<keyword evidence="4" id="KW-0862">Zinc</keyword>
<evidence type="ECO:0000313" key="6">
    <source>
        <dbReference type="EMBL" id="MEJ2870436.1"/>
    </source>
</evidence>
<dbReference type="InterPro" id="IPR001279">
    <property type="entry name" value="Metallo-B-lactamas"/>
</dbReference>